<dbReference type="AlphaFoldDB" id="A0AAE2CZL0"/>
<reference evidence="3" key="2">
    <citation type="journal article" date="2024" name="Plant">
        <title>Genomic evolution and insights into agronomic trait innovations of Sesamum species.</title>
        <authorList>
            <person name="Miao H."/>
            <person name="Wang L."/>
            <person name="Qu L."/>
            <person name="Liu H."/>
            <person name="Sun Y."/>
            <person name="Le M."/>
            <person name="Wang Q."/>
            <person name="Wei S."/>
            <person name="Zheng Y."/>
            <person name="Lin W."/>
            <person name="Duan Y."/>
            <person name="Cao H."/>
            <person name="Xiong S."/>
            <person name="Wang X."/>
            <person name="Wei L."/>
            <person name="Li C."/>
            <person name="Ma Q."/>
            <person name="Ju M."/>
            <person name="Zhao R."/>
            <person name="Li G."/>
            <person name="Mu C."/>
            <person name="Tian Q."/>
            <person name="Mei H."/>
            <person name="Zhang T."/>
            <person name="Gao T."/>
            <person name="Zhang H."/>
        </authorList>
    </citation>
    <scope>NUCLEOTIDE SEQUENCE</scope>
    <source>
        <strain evidence="3">3651</strain>
    </source>
</reference>
<proteinExistence type="predicted"/>
<keyword evidence="4" id="KW-1185">Reference proteome</keyword>
<feature type="region of interest" description="Disordered" evidence="1">
    <location>
        <begin position="18"/>
        <end position="43"/>
    </location>
</feature>
<comment type="caution">
    <text evidence="3">The sequence shown here is derived from an EMBL/GenBank/DDBJ whole genome shotgun (WGS) entry which is preliminary data.</text>
</comment>
<feature type="region of interest" description="Disordered" evidence="1">
    <location>
        <begin position="56"/>
        <end position="150"/>
    </location>
</feature>
<feature type="compositionally biased region" description="Low complexity" evidence="1">
    <location>
        <begin position="106"/>
        <end position="129"/>
    </location>
</feature>
<name>A0AAE2CZL0_9LAMI</name>
<evidence type="ECO:0000313" key="3">
    <source>
        <dbReference type="EMBL" id="KAK4439879.1"/>
    </source>
</evidence>
<evidence type="ECO:0000313" key="4">
    <source>
        <dbReference type="Proteomes" id="UP001293254"/>
    </source>
</evidence>
<sequence>MDPVKQLRRSKCFACFRPVADDDGHSPSSRKTSAHPGFSGSLKSVFLRTPLVRKFRSKRCRRDSCRSSSNSSSKTKKSTSPTNKKSSYKPFSDDNEESFDRHSLFSSTPPSSASSVTSDSRSVSGRTDGPASLDSRPTTTTNNRHTKRVGSKSSYNIAAGMFVLLVCLVTLVFWGKAFAIVTCIWTWMFFAPSYTSEGGGGLVNGSVVDSEEYKKRVIMEGLLQRNRCK</sequence>
<keyword evidence="2" id="KW-0812">Transmembrane</keyword>
<dbReference type="PANTHER" id="PTHR34379">
    <property type="entry name" value="OS07G0553800 PROTEIN"/>
    <property type="match status" value="1"/>
</dbReference>
<evidence type="ECO:0008006" key="5">
    <source>
        <dbReference type="Google" id="ProtNLM"/>
    </source>
</evidence>
<feature type="compositionally biased region" description="Low complexity" evidence="1">
    <location>
        <begin position="66"/>
        <end position="85"/>
    </location>
</feature>
<accession>A0AAE2CZL0</accession>
<dbReference type="PANTHER" id="PTHR34379:SF6">
    <property type="entry name" value="PROTEIN 3F"/>
    <property type="match status" value="1"/>
</dbReference>
<protein>
    <recommendedName>
        <fullName evidence="5">Transmembrane protein</fullName>
    </recommendedName>
</protein>
<evidence type="ECO:0000256" key="2">
    <source>
        <dbReference type="SAM" id="Phobius"/>
    </source>
</evidence>
<evidence type="ECO:0000256" key="1">
    <source>
        <dbReference type="SAM" id="MobiDB-lite"/>
    </source>
</evidence>
<feature type="transmembrane region" description="Helical" evidence="2">
    <location>
        <begin position="157"/>
        <end position="190"/>
    </location>
</feature>
<keyword evidence="2" id="KW-0472">Membrane</keyword>
<reference evidence="3" key="1">
    <citation type="submission" date="2020-06" db="EMBL/GenBank/DDBJ databases">
        <authorList>
            <person name="Li T."/>
            <person name="Hu X."/>
            <person name="Zhang T."/>
            <person name="Song X."/>
            <person name="Zhang H."/>
            <person name="Dai N."/>
            <person name="Sheng W."/>
            <person name="Hou X."/>
            <person name="Wei L."/>
        </authorList>
    </citation>
    <scope>NUCLEOTIDE SEQUENCE</scope>
    <source>
        <strain evidence="3">3651</strain>
        <tissue evidence="3">Leaf</tissue>
    </source>
</reference>
<dbReference type="InterPro" id="IPR040411">
    <property type="entry name" value="At5g23160-like"/>
</dbReference>
<keyword evidence="2" id="KW-1133">Transmembrane helix</keyword>
<organism evidence="3 4">
    <name type="scientific">Sesamum alatum</name>
    <dbReference type="NCBI Taxonomy" id="300844"/>
    <lineage>
        <taxon>Eukaryota</taxon>
        <taxon>Viridiplantae</taxon>
        <taxon>Streptophyta</taxon>
        <taxon>Embryophyta</taxon>
        <taxon>Tracheophyta</taxon>
        <taxon>Spermatophyta</taxon>
        <taxon>Magnoliopsida</taxon>
        <taxon>eudicotyledons</taxon>
        <taxon>Gunneridae</taxon>
        <taxon>Pentapetalae</taxon>
        <taxon>asterids</taxon>
        <taxon>lamiids</taxon>
        <taxon>Lamiales</taxon>
        <taxon>Pedaliaceae</taxon>
        <taxon>Sesamum</taxon>
    </lineage>
</organism>
<gene>
    <name evidence="3" type="ORF">Salat_0322800</name>
</gene>
<dbReference type="Proteomes" id="UP001293254">
    <property type="component" value="Unassembled WGS sequence"/>
</dbReference>
<dbReference type="EMBL" id="JACGWO010000001">
    <property type="protein sequence ID" value="KAK4439879.1"/>
    <property type="molecule type" value="Genomic_DNA"/>
</dbReference>